<comment type="caution">
    <text evidence="1">The sequence shown here is derived from an EMBL/GenBank/DDBJ whole genome shotgun (WGS) entry which is preliminary data.</text>
</comment>
<organism evidence="1 2">
    <name type="scientific">Lecanicillium saksenae</name>
    <dbReference type="NCBI Taxonomy" id="468837"/>
    <lineage>
        <taxon>Eukaryota</taxon>
        <taxon>Fungi</taxon>
        <taxon>Dikarya</taxon>
        <taxon>Ascomycota</taxon>
        <taxon>Pezizomycotina</taxon>
        <taxon>Sordariomycetes</taxon>
        <taxon>Hypocreomycetidae</taxon>
        <taxon>Hypocreales</taxon>
        <taxon>Cordycipitaceae</taxon>
        <taxon>Lecanicillium</taxon>
    </lineage>
</organism>
<keyword evidence="2" id="KW-1185">Reference proteome</keyword>
<protein>
    <submittedName>
        <fullName evidence="1">Uncharacterized protein</fullName>
    </submittedName>
</protein>
<proteinExistence type="predicted"/>
<evidence type="ECO:0000313" key="1">
    <source>
        <dbReference type="EMBL" id="KAJ3473576.1"/>
    </source>
</evidence>
<accession>A0ACC1QFL0</accession>
<name>A0ACC1QFL0_9HYPO</name>
<dbReference type="Proteomes" id="UP001148737">
    <property type="component" value="Unassembled WGS sequence"/>
</dbReference>
<evidence type="ECO:0000313" key="2">
    <source>
        <dbReference type="Proteomes" id="UP001148737"/>
    </source>
</evidence>
<reference evidence="1" key="1">
    <citation type="submission" date="2022-07" db="EMBL/GenBank/DDBJ databases">
        <title>Genome Sequence of Lecanicillium saksenae.</title>
        <authorList>
            <person name="Buettner E."/>
        </authorList>
    </citation>
    <scope>NUCLEOTIDE SEQUENCE</scope>
    <source>
        <strain evidence="1">VT-O1</strain>
    </source>
</reference>
<gene>
    <name evidence="1" type="ORF">NLG97_g10236</name>
</gene>
<sequence length="504" mass="56405">MPVSPFRGYYTPILPKGETPSGRLTGFTWFSARRVKCDETRPVCKRCITADRECRGYSIALPLPNRETISQLWISGRQEICAEPEPPDWDLTEALNYYYMILKPGTPHQPDPDTFHPHFIPSRFICQMMADQISKASKARNRLIGPGEDPAFAGLWLKFHHHMAKCLEIINQTIRGEGKYDKVQIIFGILYLVYMDIYQKVSMWHTHIRGFLEYLGHMGGPEVSVQDAGARICTSIIFMLATPLNTTTPARKQITGFDCFTDAQLLQLFGNAAIPDMPCPAEIFIAIVYVTRLRGAIARAENGSAIDQDLTLSIDSIPIKVKEIFDNTQQFDVSKWAEDLLANNQDYWSPEHSPGSADALLPMIGEIFCVAVRLYGILALPEWAVESWASSASDMRAQTSRLTSCESAGALHRQALLVLLRKVCGQITHDEGLAWPLVVAGVAVADGSADERAFVERCLWNVWRLPNTVASFALVIDKLGAFWRSGKTRWEDCFDEPTQCAPLG</sequence>
<dbReference type="EMBL" id="JANAKD010002451">
    <property type="protein sequence ID" value="KAJ3473576.1"/>
    <property type="molecule type" value="Genomic_DNA"/>
</dbReference>